<reference evidence="2" key="1">
    <citation type="submission" date="2014-05" db="EMBL/GenBank/DDBJ databases">
        <authorList>
            <person name="Chronopoulou M."/>
        </authorList>
    </citation>
    <scope>NUCLEOTIDE SEQUENCE</scope>
    <source>
        <tissue evidence="2">Whole organism</tissue>
    </source>
</reference>
<dbReference type="AlphaFoldDB" id="A0A0K2VJS3"/>
<evidence type="ECO:0000256" key="1">
    <source>
        <dbReference type="SAM" id="Phobius"/>
    </source>
</evidence>
<name>A0A0K2VJS3_LEPSM</name>
<organism evidence="2">
    <name type="scientific">Lepeophtheirus salmonis</name>
    <name type="common">Salmon louse</name>
    <name type="synonym">Caligus salmonis</name>
    <dbReference type="NCBI Taxonomy" id="72036"/>
    <lineage>
        <taxon>Eukaryota</taxon>
        <taxon>Metazoa</taxon>
        <taxon>Ecdysozoa</taxon>
        <taxon>Arthropoda</taxon>
        <taxon>Crustacea</taxon>
        <taxon>Multicrustacea</taxon>
        <taxon>Hexanauplia</taxon>
        <taxon>Copepoda</taxon>
        <taxon>Siphonostomatoida</taxon>
        <taxon>Caligidae</taxon>
        <taxon>Lepeophtheirus</taxon>
    </lineage>
</organism>
<proteinExistence type="predicted"/>
<keyword evidence="1" id="KW-0472">Membrane</keyword>
<keyword evidence="1" id="KW-0812">Transmembrane</keyword>
<evidence type="ECO:0000313" key="2">
    <source>
        <dbReference type="EMBL" id="CDW50241.1"/>
    </source>
</evidence>
<keyword evidence="1" id="KW-1133">Transmembrane helix</keyword>
<feature type="transmembrane region" description="Helical" evidence="1">
    <location>
        <begin position="20"/>
        <end position="42"/>
    </location>
</feature>
<dbReference type="EMBL" id="HACA01032880">
    <property type="protein sequence ID" value="CDW50241.1"/>
    <property type="molecule type" value="Transcribed_RNA"/>
</dbReference>
<protein>
    <submittedName>
        <fullName evidence="2">Uncharacterized protein</fullName>
    </submittedName>
</protein>
<sequence>MSSHYDIINMNPVTVKSLPIFGFASSFLFCFIVLVLMSTVISRVSILILTCRYWSSSDVVRINSVLFNTLAKKSMSPLLSMKSLGDFS</sequence>
<accession>A0A0K2VJS3</accession>